<organism evidence="21 22">
    <name type="scientific">Salix dunnii</name>
    <dbReference type="NCBI Taxonomy" id="1413687"/>
    <lineage>
        <taxon>Eukaryota</taxon>
        <taxon>Viridiplantae</taxon>
        <taxon>Streptophyta</taxon>
        <taxon>Embryophyta</taxon>
        <taxon>Tracheophyta</taxon>
        <taxon>Spermatophyta</taxon>
        <taxon>Magnoliopsida</taxon>
        <taxon>eudicotyledons</taxon>
        <taxon>Gunneridae</taxon>
        <taxon>Pentapetalae</taxon>
        <taxon>rosids</taxon>
        <taxon>fabids</taxon>
        <taxon>Malpighiales</taxon>
        <taxon>Salicaceae</taxon>
        <taxon>Saliceae</taxon>
        <taxon>Salix</taxon>
    </lineage>
</organism>
<keyword evidence="12" id="KW-0325">Glycoprotein</keyword>
<dbReference type="PANTHER" id="PTHR31235">
    <property type="entry name" value="PEROXIDASE 25-RELATED"/>
    <property type="match status" value="1"/>
</dbReference>
<feature type="binding site" evidence="16">
    <location>
        <position position="85"/>
    </location>
    <ligand>
        <name>Ca(2+)</name>
        <dbReference type="ChEBI" id="CHEBI:29108"/>
        <label>1</label>
    </ligand>
</feature>
<keyword evidence="6 19" id="KW-0575">Peroxidase</keyword>
<sequence length="344" mass="37458">MQCLSDLDRSSINMKTAFIFACVVVLTVVGVCQAGDLRKNFYSTSCPAAEAIVKNITERFVASDPDIPADLLRMHYHDCFVRGCDGSVLINSTPSNKAEKDAVPNLSLGGFDVIDEIKTELENKCAGKVSCADTLALAARDAVSFQQTYTILLQFQKPMWEVLTGRRDGKVSIASEALANLPSPFFNFSSLLKNFESKGLTVHDLVVLSGAHTIGDGHCNLFSNRLYNFTGKGDQDPSLDSTYAALLKTKCQSLSDTTTTVEMDPGSSTNFDASYFVNLKHKKGLFQSDAALLTDRTSNKIVEELQTSTDFFKEFAQSMKRMGAIGVLTGQSGEIRKKCGVINS</sequence>
<dbReference type="GO" id="GO:0006979">
    <property type="term" value="P:response to oxidative stress"/>
    <property type="evidence" value="ECO:0007669"/>
    <property type="project" value="UniProtKB-UniRule"/>
</dbReference>
<feature type="disulfide bond" evidence="18">
    <location>
        <begin position="219"/>
        <end position="251"/>
    </location>
</feature>
<dbReference type="SUPFAM" id="SSF48113">
    <property type="entry name" value="Heme-dependent peroxidases"/>
    <property type="match status" value="1"/>
</dbReference>
<comment type="subcellular location">
    <subcellularLocation>
        <location evidence="19">Secreted</location>
    </subcellularLocation>
</comment>
<name>A0A835JMI5_9ROSI</name>
<feature type="binding site" evidence="16">
    <location>
        <position position="81"/>
    </location>
    <ligand>
        <name>Ca(2+)</name>
        <dbReference type="ChEBI" id="CHEBI:29108"/>
        <label>1</label>
    </ligand>
</feature>
<dbReference type="InterPro" id="IPR019793">
    <property type="entry name" value="Peroxidases_heam-ligand_BS"/>
</dbReference>
<evidence type="ECO:0000256" key="5">
    <source>
        <dbReference type="ARBA" id="ARBA00022525"/>
    </source>
</evidence>
<evidence type="ECO:0000256" key="9">
    <source>
        <dbReference type="ARBA" id="ARBA00023002"/>
    </source>
</evidence>
<evidence type="ECO:0000256" key="6">
    <source>
        <dbReference type="ARBA" id="ARBA00022559"/>
    </source>
</evidence>
<feature type="binding site" evidence="16">
    <location>
        <position position="78"/>
    </location>
    <ligand>
        <name>Ca(2+)</name>
        <dbReference type="ChEBI" id="CHEBI:29108"/>
        <label>1</label>
    </ligand>
</feature>
<evidence type="ECO:0000256" key="7">
    <source>
        <dbReference type="ARBA" id="ARBA00022617"/>
    </source>
</evidence>
<dbReference type="Gene3D" id="1.10.420.10">
    <property type="entry name" value="Peroxidase, domain 2"/>
    <property type="match status" value="1"/>
</dbReference>
<comment type="similarity">
    <text evidence="19">Belongs to the peroxidase family. Classical plant (class III) peroxidase subfamily.</text>
</comment>
<reference evidence="21 22" key="1">
    <citation type="submission" date="2020-10" db="EMBL/GenBank/DDBJ databases">
        <title>Plant Genome Project.</title>
        <authorList>
            <person name="Zhang R.-G."/>
        </authorList>
    </citation>
    <scope>NUCLEOTIDE SEQUENCE [LARGE SCALE GENOMIC DNA]</scope>
    <source>
        <strain evidence="21">FAFU-HL-1</strain>
        <tissue evidence="21">Leaf</tissue>
    </source>
</reference>
<feature type="binding site" description="axial binding residue" evidence="16">
    <location>
        <position position="212"/>
    </location>
    <ligand>
        <name>heme b</name>
        <dbReference type="ChEBI" id="CHEBI:60344"/>
    </ligand>
    <ligandPart>
        <name>Fe</name>
        <dbReference type="ChEBI" id="CHEBI:18248"/>
    </ligandPart>
</feature>
<dbReference type="GO" id="GO:0046872">
    <property type="term" value="F:metal ion binding"/>
    <property type="evidence" value="ECO:0007669"/>
    <property type="project" value="UniProtKB-UniRule"/>
</dbReference>
<evidence type="ECO:0000256" key="19">
    <source>
        <dbReference type="RuleBase" id="RU362060"/>
    </source>
</evidence>
<dbReference type="FunFam" id="1.10.520.10:FF:000008">
    <property type="entry name" value="Peroxidase"/>
    <property type="match status" value="1"/>
</dbReference>
<dbReference type="CDD" id="cd00693">
    <property type="entry name" value="secretory_peroxidase"/>
    <property type="match status" value="1"/>
</dbReference>
<evidence type="ECO:0000256" key="15">
    <source>
        <dbReference type="PIRSR" id="PIRSR600823-2"/>
    </source>
</evidence>
<evidence type="ECO:0000313" key="21">
    <source>
        <dbReference type="EMBL" id="KAF9671268.1"/>
    </source>
</evidence>
<feature type="binding site" evidence="16">
    <location>
        <position position="264"/>
    </location>
    <ligand>
        <name>Ca(2+)</name>
        <dbReference type="ChEBI" id="CHEBI:29108"/>
        <label>2</label>
    </ligand>
</feature>
<evidence type="ECO:0000256" key="16">
    <source>
        <dbReference type="PIRSR" id="PIRSR600823-3"/>
    </source>
</evidence>
<dbReference type="InterPro" id="IPR010255">
    <property type="entry name" value="Haem_peroxidase_sf"/>
</dbReference>
<dbReference type="Gene3D" id="1.10.520.10">
    <property type="match status" value="1"/>
</dbReference>
<feature type="site" description="Transition state stabilizer" evidence="17">
    <location>
        <position position="73"/>
    </location>
</feature>
<evidence type="ECO:0000256" key="10">
    <source>
        <dbReference type="ARBA" id="ARBA00023004"/>
    </source>
</evidence>
<evidence type="ECO:0000256" key="4">
    <source>
        <dbReference type="ARBA" id="ARBA00012313"/>
    </source>
</evidence>
<feature type="disulfide bond" evidence="18">
    <location>
        <begin position="79"/>
        <end position="84"/>
    </location>
</feature>
<comment type="caution">
    <text evidence="21">The sequence shown here is derived from an EMBL/GenBank/DDBJ whole genome shotgun (WGS) entry which is preliminary data.</text>
</comment>
<evidence type="ECO:0000256" key="13">
    <source>
        <dbReference type="ARBA" id="ARBA00023324"/>
    </source>
</evidence>
<dbReference type="FunFam" id="1.10.420.10:FF:000008">
    <property type="entry name" value="Peroxidase"/>
    <property type="match status" value="1"/>
</dbReference>
<comment type="cofactor">
    <cofactor evidence="16 19">
        <name>heme b</name>
        <dbReference type="ChEBI" id="CHEBI:60344"/>
    </cofactor>
    <text evidence="16 19">Binds 1 heme b (iron(II)-protoporphyrin IX) group per subunit.</text>
</comment>
<evidence type="ECO:0000256" key="1">
    <source>
        <dbReference type="ARBA" id="ARBA00000189"/>
    </source>
</evidence>
<dbReference type="PROSITE" id="PS50873">
    <property type="entry name" value="PEROXIDASE_4"/>
    <property type="match status" value="1"/>
</dbReference>
<evidence type="ECO:0000256" key="11">
    <source>
        <dbReference type="ARBA" id="ARBA00023157"/>
    </source>
</evidence>
<evidence type="ECO:0000256" key="14">
    <source>
        <dbReference type="PIRSR" id="PIRSR600823-1"/>
    </source>
</evidence>
<dbReference type="EMBL" id="JADGMS010000012">
    <property type="protein sequence ID" value="KAF9671268.1"/>
    <property type="molecule type" value="Genomic_DNA"/>
</dbReference>
<feature type="binding site" evidence="16">
    <location>
        <position position="87"/>
    </location>
    <ligand>
        <name>Ca(2+)</name>
        <dbReference type="ChEBI" id="CHEBI:29108"/>
        <label>1</label>
    </ligand>
</feature>
<evidence type="ECO:0000259" key="20">
    <source>
        <dbReference type="PROSITE" id="PS50873"/>
    </source>
</evidence>
<feature type="binding site" evidence="16">
    <location>
        <position position="272"/>
    </location>
    <ligand>
        <name>Ca(2+)</name>
        <dbReference type="ChEBI" id="CHEBI:29108"/>
        <label>2</label>
    </ligand>
</feature>
<comment type="cofactor">
    <cofactor evidence="16 19">
        <name>Ca(2+)</name>
        <dbReference type="ChEBI" id="CHEBI:29108"/>
    </cofactor>
    <text evidence="16 19">Binds 2 calcium ions per subunit.</text>
</comment>
<evidence type="ECO:0000256" key="18">
    <source>
        <dbReference type="PIRSR" id="PIRSR600823-5"/>
    </source>
</evidence>
<dbReference type="AlphaFoldDB" id="A0A835JMI5"/>
<feature type="binding site" evidence="15">
    <location>
        <position position="182"/>
    </location>
    <ligand>
        <name>substrate</name>
    </ligand>
</feature>
<feature type="binding site" evidence="16">
    <location>
        <position position="213"/>
    </location>
    <ligand>
        <name>Ca(2+)</name>
        <dbReference type="ChEBI" id="CHEBI:29108"/>
        <label>2</label>
    </ligand>
</feature>
<dbReference type="GO" id="GO:0140825">
    <property type="term" value="F:lactoperoxidase activity"/>
    <property type="evidence" value="ECO:0007669"/>
    <property type="project" value="UniProtKB-EC"/>
</dbReference>
<dbReference type="InterPro" id="IPR000823">
    <property type="entry name" value="Peroxidase_pln"/>
</dbReference>
<dbReference type="PRINTS" id="PR00458">
    <property type="entry name" value="PEROXIDASE"/>
</dbReference>
<dbReference type="GO" id="GO:0020037">
    <property type="term" value="F:heme binding"/>
    <property type="evidence" value="ECO:0007669"/>
    <property type="project" value="UniProtKB-UniRule"/>
</dbReference>
<dbReference type="InterPro" id="IPR033905">
    <property type="entry name" value="Secretory_peroxidase"/>
</dbReference>
<protein>
    <recommendedName>
        <fullName evidence="4 19">Peroxidase</fullName>
        <ecNumber evidence="4 19">1.11.1.7</ecNumber>
    </recommendedName>
</protein>
<feature type="binding site" evidence="16">
    <location>
        <position position="99"/>
    </location>
    <ligand>
        <name>Ca(2+)</name>
        <dbReference type="ChEBI" id="CHEBI:29108"/>
        <label>1</label>
    </ligand>
</feature>
<dbReference type="PROSITE" id="PS00435">
    <property type="entry name" value="PEROXIDASE_1"/>
    <property type="match status" value="1"/>
</dbReference>
<evidence type="ECO:0000256" key="2">
    <source>
        <dbReference type="ARBA" id="ARBA00002322"/>
    </source>
</evidence>
<dbReference type="Proteomes" id="UP000657918">
    <property type="component" value="Unassembled WGS sequence"/>
</dbReference>
<feature type="domain" description="Plant heme peroxidase family profile" evidence="20">
    <location>
        <begin position="36"/>
        <end position="343"/>
    </location>
</feature>
<dbReference type="GO" id="GO:0042744">
    <property type="term" value="P:hydrogen peroxide catabolic process"/>
    <property type="evidence" value="ECO:0007669"/>
    <property type="project" value="UniProtKB-KW"/>
</dbReference>
<keyword evidence="8 16" id="KW-0479">Metal-binding</keyword>
<keyword evidence="9 19" id="KW-0560">Oxidoreductase</keyword>
<keyword evidence="11 18" id="KW-1015">Disulfide bond</keyword>
<keyword evidence="13 19" id="KW-0376">Hydrogen peroxide</keyword>
<feature type="active site" description="Proton acceptor" evidence="14">
    <location>
        <position position="77"/>
    </location>
</feature>
<dbReference type="PRINTS" id="PR00461">
    <property type="entry name" value="PLPEROXIDASE"/>
</dbReference>
<evidence type="ECO:0000313" key="22">
    <source>
        <dbReference type="Proteomes" id="UP000657918"/>
    </source>
</evidence>
<dbReference type="OrthoDB" id="2113341at2759"/>
<keyword evidence="10 16" id="KW-0408">Iron</keyword>
<evidence type="ECO:0000256" key="12">
    <source>
        <dbReference type="ARBA" id="ARBA00023180"/>
    </source>
</evidence>
<feature type="binding site" evidence="16">
    <location>
        <position position="83"/>
    </location>
    <ligand>
        <name>Ca(2+)</name>
        <dbReference type="ChEBI" id="CHEBI:29108"/>
        <label>1</label>
    </ligand>
</feature>
<comment type="catalytic activity">
    <reaction evidence="1 19">
        <text>2 a phenolic donor + H2O2 = 2 a phenolic radical donor + 2 H2O</text>
        <dbReference type="Rhea" id="RHEA:56136"/>
        <dbReference type="ChEBI" id="CHEBI:15377"/>
        <dbReference type="ChEBI" id="CHEBI:16240"/>
        <dbReference type="ChEBI" id="CHEBI:139520"/>
        <dbReference type="ChEBI" id="CHEBI:139521"/>
        <dbReference type="EC" id="1.11.1.7"/>
    </reaction>
</comment>
<evidence type="ECO:0000256" key="3">
    <source>
        <dbReference type="ARBA" id="ARBA00006873"/>
    </source>
</evidence>
<keyword evidence="22" id="KW-1185">Reference proteome</keyword>
<keyword evidence="5 19" id="KW-0964">Secreted</keyword>
<keyword evidence="7 19" id="KW-0349">Heme</keyword>
<comment type="function">
    <text evidence="2">Removal of H(2)O(2), oxidation of toxic reductants, biosynthesis and degradation of lignin, suberization, auxin catabolism, response to environmental stresses such as wounding, pathogen attack and oxidative stress. These functions might be dependent on each isozyme/isoform in each plant tissue.</text>
</comment>
<dbReference type="GO" id="GO:0005576">
    <property type="term" value="C:extracellular region"/>
    <property type="evidence" value="ECO:0007669"/>
    <property type="project" value="UniProtKB-SubCell"/>
</dbReference>
<dbReference type="EC" id="1.11.1.7" evidence="4 19"/>
<dbReference type="Pfam" id="PF00141">
    <property type="entry name" value="peroxidase"/>
    <property type="match status" value="1"/>
</dbReference>
<accession>A0A835JMI5</accession>
<dbReference type="InterPro" id="IPR002016">
    <property type="entry name" value="Haem_peroxidase"/>
</dbReference>
<feature type="disulfide bond" evidence="18">
    <location>
        <begin position="46"/>
        <end position="125"/>
    </location>
</feature>
<feature type="disulfide bond" evidence="18">
    <location>
        <begin position="131"/>
        <end position="339"/>
    </location>
</feature>
<comment type="similarity">
    <text evidence="3">Belongs to the peroxidase family. Ascorbate peroxidase subfamily.</text>
</comment>
<proteinExistence type="inferred from homology"/>
<gene>
    <name evidence="21" type="ORF">SADUNF_Sadunf12G0029700</name>
</gene>
<keyword evidence="16 19" id="KW-0106">Calcium</keyword>
<evidence type="ECO:0000256" key="8">
    <source>
        <dbReference type="ARBA" id="ARBA00022723"/>
    </source>
</evidence>
<evidence type="ECO:0000256" key="17">
    <source>
        <dbReference type="PIRSR" id="PIRSR600823-4"/>
    </source>
</evidence>